<dbReference type="GO" id="GO:0043565">
    <property type="term" value="F:sequence-specific DNA binding"/>
    <property type="evidence" value="ECO:0007669"/>
    <property type="project" value="InterPro"/>
</dbReference>
<dbReference type="PROSITE" id="PS01124">
    <property type="entry name" value="HTH_ARAC_FAMILY_2"/>
    <property type="match status" value="1"/>
</dbReference>
<keyword evidence="6" id="KW-1185">Reference proteome</keyword>
<dbReference type="OrthoDB" id="185320at2"/>
<evidence type="ECO:0000313" key="5">
    <source>
        <dbReference type="EMBL" id="SHH43365.1"/>
    </source>
</evidence>
<dbReference type="InterPro" id="IPR037923">
    <property type="entry name" value="HTH-like"/>
</dbReference>
<dbReference type="InterPro" id="IPR018062">
    <property type="entry name" value="HTH_AraC-typ_CS"/>
</dbReference>
<dbReference type="InterPro" id="IPR020449">
    <property type="entry name" value="Tscrpt_reg_AraC-type_HTH"/>
</dbReference>
<feature type="domain" description="HTH araC/xylS-type" evidence="4">
    <location>
        <begin position="173"/>
        <end position="272"/>
    </location>
</feature>
<sequence>MLFEFPVLNSDVYNLPFYISELGFLENQDHVIRNNTFDKNQILVCSGGKGKLIVNNKEYIISNKNIFLIEKNVPHEYFSISKPWKINWVVFDGTYIPQLLKQLNIENHEVFELSSIKSIANIFEESLLMLKSNNNKKHIECSILIYTLITKLSYCKRINSAYNHKTKKQMTFEKIIIYLEENYDKDISLEDISKALGISTYYICRIFKAYNPVSLITYLNQYRISMSKKILLQNPQSSIKDIGIQTGFKDPSYFSAIFKKVEGISPIEFRQQHGFH</sequence>
<dbReference type="InterPro" id="IPR018060">
    <property type="entry name" value="HTH_AraC"/>
</dbReference>
<dbReference type="AlphaFoldDB" id="A0A1M5SY10"/>
<evidence type="ECO:0000256" key="1">
    <source>
        <dbReference type="ARBA" id="ARBA00023015"/>
    </source>
</evidence>
<organism evidence="5 6">
    <name type="scientific">Clostridium grantii DSM 8605</name>
    <dbReference type="NCBI Taxonomy" id="1121316"/>
    <lineage>
        <taxon>Bacteria</taxon>
        <taxon>Bacillati</taxon>
        <taxon>Bacillota</taxon>
        <taxon>Clostridia</taxon>
        <taxon>Eubacteriales</taxon>
        <taxon>Clostridiaceae</taxon>
        <taxon>Clostridium</taxon>
    </lineage>
</organism>
<accession>A0A1M5SY10</accession>
<protein>
    <submittedName>
        <fullName evidence="5">AraC-type DNA-binding protein</fullName>
    </submittedName>
</protein>
<dbReference type="SUPFAM" id="SSF46689">
    <property type="entry name" value="Homeodomain-like"/>
    <property type="match status" value="2"/>
</dbReference>
<keyword evidence="3" id="KW-0804">Transcription</keyword>
<dbReference type="Proteomes" id="UP000184447">
    <property type="component" value="Unassembled WGS sequence"/>
</dbReference>
<keyword evidence="2 5" id="KW-0238">DNA-binding</keyword>
<dbReference type="SMART" id="SM00342">
    <property type="entry name" value="HTH_ARAC"/>
    <property type="match status" value="1"/>
</dbReference>
<dbReference type="PRINTS" id="PR00032">
    <property type="entry name" value="HTHARAC"/>
</dbReference>
<dbReference type="PANTHER" id="PTHR43280:SF28">
    <property type="entry name" value="HTH-TYPE TRANSCRIPTIONAL ACTIVATOR RHAS"/>
    <property type="match status" value="1"/>
</dbReference>
<dbReference type="GO" id="GO:0003700">
    <property type="term" value="F:DNA-binding transcription factor activity"/>
    <property type="evidence" value="ECO:0007669"/>
    <property type="project" value="InterPro"/>
</dbReference>
<name>A0A1M5SY10_9CLOT</name>
<gene>
    <name evidence="5" type="ORF">SAMN02745207_01099</name>
</gene>
<dbReference type="SUPFAM" id="SSF51215">
    <property type="entry name" value="Regulatory protein AraC"/>
    <property type="match status" value="1"/>
</dbReference>
<dbReference type="EMBL" id="FQXM01000005">
    <property type="protein sequence ID" value="SHH43365.1"/>
    <property type="molecule type" value="Genomic_DNA"/>
</dbReference>
<dbReference type="Pfam" id="PF02311">
    <property type="entry name" value="AraC_binding"/>
    <property type="match status" value="1"/>
</dbReference>
<dbReference type="RefSeq" id="WP_073337431.1">
    <property type="nucleotide sequence ID" value="NZ_FQXM01000005.1"/>
</dbReference>
<dbReference type="STRING" id="1121316.SAMN02745207_01099"/>
<evidence type="ECO:0000256" key="2">
    <source>
        <dbReference type="ARBA" id="ARBA00023125"/>
    </source>
</evidence>
<dbReference type="InterPro" id="IPR009057">
    <property type="entry name" value="Homeodomain-like_sf"/>
</dbReference>
<dbReference type="Pfam" id="PF12833">
    <property type="entry name" value="HTH_18"/>
    <property type="match status" value="1"/>
</dbReference>
<dbReference type="Gene3D" id="1.10.10.60">
    <property type="entry name" value="Homeodomain-like"/>
    <property type="match status" value="2"/>
</dbReference>
<dbReference type="PROSITE" id="PS00041">
    <property type="entry name" value="HTH_ARAC_FAMILY_1"/>
    <property type="match status" value="1"/>
</dbReference>
<evidence type="ECO:0000313" key="6">
    <source>
        <dbReference type="Proteomes" id="UP000184447"/>
    </source>
</evidence>
<keyword evidence="1" id="KW-0805">Transcription regulation</keyword>
<evidence type="ECO:0000259" key="4">
    <source>
        <dbReference type="PROSITE" id="PS01124"/>
    </source>
</evidence>
<proteinExistence type="predicted"/>
<reference evidence="5 6" key="1">
    <citation type="submission" date="2016-11" db="EMBL/GenBank/DDBJ databases">
        <authorList>
            <person name="Jaros S."/>
            <person name="Januszkiewicz K."/>
            <person name="Wedrychowicz H."/>
        </authorList>
    </citation>
    <scope>NUCLEOTIDE SEQUENCE [LARGE SCALE GENOMIC DNA]</scope>
    <source>
        <strain evidence="5 6">DSM 8605</strain>
    </source>
</reference>
<evidence type="ECO:0000256" key="3">
    <source>
        <dbReference type="ARBA" id="ARBA00023163"/>
    </source>
</evidence>
<dbReference type="InterPro" id="IPR003313">
    <property type="entry name" value="AraC-bd"/>
</dbReference>
<dbReference type="PANTHER" id="PTHR43280">
    <property type="entry name" value="ARAC-FAMILY TRANSCRIPTIONAL REGULATOR"/>
    <property type="match status" value="1"/>
</dbReference>